<dbReference type="Proteomes" id="UP001642501">
    <property type="component" value="Unassembled WGS sequence"/>
</dbReference>
<gene>
    <name evidence="2" type="ORF">SEPCBS57363_003720</name>
</gene>
<feature type="chain" id="PRO_5045162302" description="Small secreted protein" evidence="1">
    <location>
        <begin position="17"/>
        <end position="134"/>
    </location>
</feature>
<reference evidence="2 3" key="1">
    <citation type="submission" date="2024-01" db="EMBL/GenBank/DDBJ databases">
        <authorList>
            <person name="Allen C."/>
            <person name="Tagirdzhanova G."/>
        </authorList>
    </citation>
    <scope>NUCLEOTIDE SEQUENCE [LARGE SCALE GENOMIC DNA]</scope>
    <source>
        <strain evidence="2 3">CBS 573.63</strain>
    </source>
</reference>
<comment type="caution">
    <text evidence="2">The sequence shown here is derived from an EMBL/GenBank/DDBJ whole genome shotgun (WGS) entry which is preliminary data.</text>
</comment>
<accession>A0ABP0DN05</accession>
<feature type="signal peptide" evidence="1">
    <location>
        <begin position="1"/>
        <end position="16"/>
    </location>
</feature>
<evidence type="ECO:0000313" key="2">
    <source>
        <dbReference type="EMBL" id="CAK7269673.1"/>
    </source>
</evidence>
<dbReference type="EMBL" id="CAWUOM010000062">
    <property type="protein sequence ID" value="CAK7269673.1"/>
    <property type="molecule type" value="Genomic_DNA"/>
</dbReference>
<proteinExistence type="predicted"/>
<sequence>MLKLFTILAAAAVATASPITKREPGGLLLCTGANSTGTCQYNVYPLDSCINITTPFTGSTNTFAPDGEAFACYPYAMPCGSICTSPEGCTLGAIDFNYEHKYNLSAVSWAAVASFRCFTKNTITVVEEVRKRSQ</sequence>
<organism evidence="2 3">
    <name type="scientific">Sporothrix epigloea</name>
    <dbReference type="NCBI Taxonomy" id="1892477"/>
    <lineage>
        <taxon>Eukaryota</taxon>
        <taxon>Fungi</taxon>
        <taxon>Dikarya</taxon>
        <taxon>Ascomycota</taxon>
        <taxon>Pezizomycotina</taxon>
        <taxon>Sordariomycetes</taxon>
        <taxon>Sordariomycetidae</taxon>
        <taxon>Ophiostomatales</taxon>
        <taxon>Ophiostomataceae</taxon>
        <taxon>Sporothrix</taxon>
    </lineage>
</organism>
<protein>
    <recommendedName>
        <fullName evidence="4">Small secreted protein</fullName>
    </recommendedName>
</protein>
<keyword evidence="1" id="KW-0732">Signal</keyword>
<evidence type="ECO:0000313" key="3">
    <source>
        <dbReference type="Proteomes" id="UP001642501"/>
    </source>
</evidence>
<name>A0ABP0DN05_9PEZI</name>
<evidence type="ECO:0000256" key="1">
    <source>
        <dbReference type="SAM" id="SignalP"/>
    </source>
</evidence>
<evidence type="ECO:0008006" key="4">
    <source>
        <dbReference type="Google" id="ProtNLM"/>
    </source>
</evidence>
<keyword evidence="3" id="KW-1185">Reference proteome</keyword>